<dbReference type="PANTHER" id="PTHR11537:SF254">
    <property type="entry name" value="POTASSIUM VOLTAGE-GATED CHANNEL PROTEIN SHAB"/>
    <property type="match status" value="1"/>
</dbReference>
<protein>
    <submittedName>
        <fullName evidence="15">Ion transporter</fullName>
    </submittedName>
</protein>
<name>A0A4P6YSD9_9LACO</name>
<keyword evidence="10 13" id="KW-0472">Membrane</keyword>
<evidence type="ECO:0000256" key="6">
    <source>
        <dbReference type="ARBA" id="ARBA00022882"/>
    </source>
</evidence>
<dbReference type="OrthoDB" id="9810759at2"/>
<keyword evidence="7" id="KW-0630">Potassium</keyword>
<evidence type="ECO:0000256" key="4">
    <source>
        <dbReference type="ARBA" id="ARBA00022692"/>
    </source>
</evidence>
<evidence type="ECO:0000256" key="5">
    <source>
        <dbReference type="ARBA" id="ARBA00022826"/>
    </source>
</evidence>
<evidence type="ECO:0000313" key="16">
    <source>
        <dbReference type="Proteomes" id="UP000292886"/>
    </source>
</evidence>
<evidence type="ECO:0000256" key="11">
    <source>
        <dbReference type="ARBA" id="ARBA00023303"/>
    </source>
</evidence>
<evidence type="ECO:0000256" key="7">
    <source>
        <dbReference type="ARBA" id="ARBA00022958"/>
    </source>
</evidence>
<organism evidence="15 16">
    <name type="scientific">Periweissella cryptocerci</name>
    <dbReference type="NCBI Taxonomy" id="2506420"/>
    <lineage>
        <taxon>Bacteria</taxon>
        <taxon>Bacillati</taxon>
        <taxon>Bacillota</taxon>
        <taxon>Bacilli</taxon>
        <taxon>Lactobacillales</taxon>
        <taxon>Lactobacillaceae</taxon>
        <taxon>Periweissella</taxon>
    </lineage>
</organism>
<dbReference type="InterPro" id="IPR028325">
    <property type="entry name" value="VG_K_chnl"/>
</dbReference>
<keyword evidence="12" id="KW-0175">Coiled coil</keyword>
<reference evidence="16" key="1">
    <citation type="submission" date="2019-03" db="EMBL/GenBank/DDBJ databases">
        <title>Weissella sp. 26KH-42 Genome sequencing.</title>
        <authorList>
            <person name="Heo J."/>
            <person name="Kim S.-J."/>
            <person name="Kim J.-S."/>
            <person name="Hong S.-B."/>
            <person name="Kwon S.-W."/>
        </authorList>
    </citation>
    <scope>NUCLEOTIDE SEQUENCE [LARGE SCALE GENOMIC DNA]</scope>
    <source>
        <strain evidence="16">26KH-42</strain>
    </source>
</reference>
<dbReference type="GO" id="GO:0005249">
    <property type="term" value="F:voltage-gated potassium channel activity"/>
    <property type="evidence" value="ECO:0007669"/>
    <property type="project" value="InterPro"/>
</dbReference>
<dbReference type="PANTHER" id="PTHR11537">
    <property type="entry name" value="VOLTAGE-GATED POTASSIUM CHANNEL"/>
    <property type="match status" value="1"/>
</dbReference>
<dbReference type="Gene3D" id="1.20.120.350">
    <property type="entry name" value="Voltage-gated potassium channels. Chain C"/>
    <property type="match status" value="1"/>
</dbReference>
<evidence type="ECO:0000256" key="13">
    <source>
        <dbReference type="SAM" id="Phobius"/>
    </source>
</evidence>
<dbReference type="Proteomes" id="UP000292886">
    <property type="component" value="Chromosome"/>
</dbReference>
<gene>
    <name evidence="15" type="ORF">EQG49_03610</name>
</gene>
<keyword evidence="6" id="KW-0851">Voltage-gated channel</keyword>
<keyword evidence="5" id="KW-0631">Potassium channel</keyword>
<evidence type="ECO:0000259" key="14">
    <source>
        <dbReference type="Pfam" id="PF00520"/>
    </source>
</evidence>
<keyword evidence="8 13" id="KW-1133">Transmembrane helix</keyword>
<evidence type="ECO:0000256" key="3">
    <source>
        <dbReference type="ARBA" id="ARBA00022538"/>
    </source>
</evidence>
<dbReference type="AlphaFoldDB" id="A0A4P6YSD9"/>
<proteinExistence type="predicted"/>
<keyword evidence="3" id="KW-0633">Potassium transport</keyword>
<keyword evidence="4 13" id="KW-0812">Transmembrane</keyword>
<evidence type="ECO:0000256" key="12">
    <source>
        <dbReference type="SAM" id="Coils"/>
    </source>
</evidence>
<feature type="transmembrane region" description="Helical" evidence="13">
    <location>
        <begin position="37"/>
        <end position="60"/>
    </location>
</feature>
<comment type="subcellular location">
    <subcellularLocation>
        <location evidence="1">Membrane</location>
        <topology evidence="1">Multi-pass membrane protein</topology>
    </subcellularLocation>
</comment>
<accession>A0A4P6YSD9</accession>
<feature type="coiled-coil region" evidence="12">
    <location>
        <begin position="228"/>
        <end position="255"/>
    </location>
</feature>
<dbReference type="EMBL" id="CP037940">
    <property type="protein sequence ID" value="QBO35609.1"/>
    <property type="molecule type" value="Genomic_DNA"/>
</dbReference>
<keyword evidence="16" id="KW-1185">Reference proteome</keyword>
<evidence type="ECO:0000256" key="9">
    <source>
        <dbReference type="ARBA" id="ARBA00023065"/>
    </source>
</evidence>
<keyword evidence="11" id="KW-0407">Ion channel</keyword>
<feature type="transmembrane region" description="Helical" evidence="13">
    <location>
        <begin position="147"/>
        <end position="167"/>
    </location>
</feature>
<dbReference type="PRINTS" id="PR00169">
    <property type="entry name" value="KCHANNEL"/>
</dbReference>
<evidence type="ECO:0000256" key="8">
    <source>
        <dbReference type="ARBA" id="ARBA00022989"/>
    </source>
</evidence>
<dbReference type="SUPFAM" id="SSF81324">
    <property type="entry name" value="Voltage-gated potassium channels"/>
    <property type="match status" value="1"/>
</dbReference>
<dbReference type="InterPro" id="IPR027359">
    <property type="entry name" value="Volt_channel_dom_sf"/>
</dbReference>
<feature type="domain" description="Ion transport" evidence="14">
    <location>
        <begin position="33"/>
        <end position="232"/>
    </location>
</feature>
<evidence type="ECO:0000256" key="10">
    <source>
        <dbReference type="ARBA" id="ARBA00023136"/>
    </source>
</evidence>
<evidence type="ECO:0000313" key="15">
    <source>
        <dbReference type="EMBL" id="QBO35609.1"/>
    </source>
</evidence>
<evidence type="ECO:0000256" key="1">
    <source>
        <dbReference type="ARBA" id="ARBA00004141"/>
    </source>
</evidence>
<dbReference type="GO" id="GO:0001508">
    <property type="term" value="P:action potential"/>
    <property type="evidence" value="ECO:0007669"/>
    <property type="project" value="TreeGrafter"/>
</dbReference>
<keyword evidence="2" id="KW-0813">Transport</keyword>
<dbReference type="Gene3D" id="1.10.287.70">
    <property type="match status" value="1"/>
</dbReference>
<dbReference type="Pfam" id="PF00520">
    <property type="entry name" value="Ion_trans"/>
    <property type="match status" value="1"/>
</dbReference>
<dbReference type="KEGG" id="wei:EQG49_03610"/>
<dbReference type="InterPro" id="IPR005821">
    <property type="entry name" value="Ion_trans_dom"/>
</dbReference>
<feature type="transmembrane region" description="Helical" evidence="13">
    <location>
        <begin position="203"/>
        <end position="227"/>
    </location>
</feature>
<feature type="transmembrane region" description="Helical" evidence="13">
    <location>
        <begin position="66"/>
        <end position="86"/>
    </location>
</feature>
<dbReference type="RefSeq" id="WP_133362688.1">
    <property type="nucleotide sequence ID" value="NZ_CP037940.1"/>
</dbReference>
<evidence type="ECO:0000256" key="2">
    <source>
        <dbReference type="ARBA" id="ARBA00022448"/>
    </source>
</evidence>
<sequence>MSLKLFTFNWDNKDKTTTKGAQQVMEKLTKWQKIYDILSAVLASVSVIIVLLDLAAVITINAEPYYLLDKIILAIFTLDYVVRFAIAKDKWRFFKGNIFDLLSIMPFDVMFSVFRISRLARLFKLFRLFSFTGRFMTRWKAFLYKTGFIYVVYVTSTLIVVSGIGFAAIEHDTLINAFWWAISTVTTVGYGDVVPHTPVGKMIGVVLMFMGIGLISSLTSAVTNFFVSEEEDDRFDQIQNQLDEIQALLIAQQSKADD</sequence>
<dbReference type="GO" id="GO:0008076">
    <property type="term" value="C:voltage-gated potassium channel complex"/>
    <property type="evidence" value="ECO:0007669"/>
    <property type="project" value="InterPro"/>
</dbReference>
<keyword evidence="9" id="KW-0406">Ion transport</keyword>